<organism evidence="2 3">
    <name type="scientific">Priestia megaterium</name>
    <name type="common">Bacillus megaterium</name>
    <dbReference type="NCBI Taxonomy" id="1404"/>
    <lineage>
        <taxon>Bacteria</taxon>
        <taxon>Bacillati</taxon>
        <taxon>Bacillota</taxon>
        <taxon>Bacilli</taxon>
        <taxon>Bacillales</taxon>
        <taxon>Bacillaceae</taxon>
        <taxon>Priestia</taxon>
    </lineage>
</organism>
<sequence length="60" mass="7160">MTWQELLTYWFVVTTSNIFILGLSIYLVQESIKSIKQKGGIRKWIIQSVSPSTWRRLWND</sequence>
<evidence type="ECO:0000313" key="2">
    <source>
        <dbReference type="EMBL" id="GMG71778.1"/>
    </source>
</evidence>
<evidence type="ECO:0008006" key="4">
    <source>
        <dbReference type="Google" id="ProtNLM"/>
    </source>
</evidence>
<evidence type="ECO:0000313" key="3">
    <source>
        <dbReference type="Proteomes" id="UP001165240"/>
    </source>
</evidence>
<gene>
    <name evidence="2" type="ORF">ShirakiTB12_02460</name>
</gene>
<proteinExistence type="predicted"/>
<evidence type="ECO:0000256" key="1">
    <source>
        <dbReference type="SAM" id="Phobius"/>
    </source>
</evidence>
<name>A0AAX6BDI5_PRIMG</name>
<feature type="transmembrane region" description="Helical" evidence="1">
    <location>
        <begin position="6"/>
        <end position="28"/>
    </location>
</feature>
<protein>
    <recommendedName>
        <fullName evidence="4">ATP synthase F0 subunit 8</fullName>
    </recommendedName>
</protein>
<comment type="caution">
    <text evidence="2">The sequence shown here is derived from an EMBL/GenBank/DDBJ whole genome shotgun (WGS) entry which is preliminary data.</text>
</comment>
<keyword evidence="1" id="KW-0812">Transmembrane</keyword>
<accession>A0AAX6BDI5</accession>
<keyword evidence="1" id="KW-0472">Membrane</keyword>
<dbReference type="EMBL" id="BSYK01000001">
    <property type="protein sequence ID" value="GMG71778.1"/>
    <property type="molecule type" value="Genomic_DNA"/>
</dbReference>
<dbReference type="Proteomes" id="UP001165240">
    <property type="component" value="Unassembled WGS sequence"/>
</dbReference>
<reference evidence="2" key="1">
    <citation type="journal article" date="2024" name="Appl Microbiol">
        <title>Effect of kuratsuki Bacillus and Priestia on Taste of Sake.</title>
        <authorList>
            <person name="Kobayashi K."/>
            <person name="Nishida H."/>
        </authorList>
    </citation>
    <scope>NUCLEOTIDE SEQUENCE</scope>
    <source>
        <strain evidence="2">B-12</strain>
    </source>
</reference>
<keyword evidence="1" id="KW-1133">Transmembrane helix</keyword>
<dbReference type="AlphaFoldDB" id="A0AAX6BDI5"/>